<reference evidence="1 2" key="1">
    <citation type="submission" date="2019-11" db="EMBL/GenBank/DDBJ databases">
        <title>Streptomyces typhae sp. nov., a novel endophytic actinomycete isolated from the root of cattail pollen (Typha angustifolia L.).</title>
        <authorList>
            <person name="Peng C."/>
        </authorList>
    </citation>
    <scope>NUCLEOTIDE SEQUENCE [LARGE SCALE GENOMIC DNA]</scope>
    <source>
        <strain evidence="2">p1417</strain>
    </source>
</reference>
<dbReference type="Proteomes" id="UP000483802">
    <property type="component" value="Unassembled WGS sequence"/>
</dbReference>
<accession>A0A6L6X9W3</accession>
<name>A0A6L6X9W3_9ACTN</name>
<organism evidence="1 2">
    <name type="scientific">Streptomyces typhae</name>
    <dbReference type="NCBI Taxonomy" id="2681492"/>
    <lineage>
        <taxon>Bacteria</taxon>
        <taxon>Bacillati</taxon>
        <taxon>Actinomycetota</taxon>
        <taxon>Actinomycetes</taxon>
        <taxon>Kitasatosporales</taxon>
        <taxon>Streptomycetaceae</taxon>
        <taxon>Streptomyces</taxon>
    </lineage>
</organism>
<proteinExistence type="predicted"/>
<dbReference type="AlphaFoldDB" id="A0A6L6X9W3"/>
<evidence type="ECO:0000313" key="1">
    <source>
        <dbReference type="EMBL" id="MVO90260.1"/>
    </source>
</evidence>
<gene>
    <name evidence="1" type="ORF">GPA10_37305</name>
</gene>
<dbReference type="RefSeq" id="WP_157169278.1">
    <property type="nucleotide sequence ID" value="NZ_WPNZ01000031.1"/>
</dbReference>
<keyword evidence="2" id="KW-1185">Reference proteome</keyword>
<dbReference type="EMBL" id="WPNZ01000031">
    <property type="protein sequence ID" value="MVO90260.1"/>
    <property type="molecule type" value="Genomic_DNA"/>
</dbReference>
<evidence type="ECO:0000313" key="2">
    <source>
        <dbReference type="Proteomes" id="UP000483802"/>
    </source>
</evidence>
<comment type="caution">
    <text evidence="1">The sequence shown here is derived from an EMBL/GenBank/DDBJ whole genome shotgun (WGS) entry which is preliminary data.</text>
</comment>
<sequence length="246" mass="27360">MTKPPALPGDPTELHLHISYNDELGDTPHADTLERWNVAVLHRRRTHRDDRGPGTVADCDGTDCLSCTVEEAAAGSMTFYRVHLDRSRSGYAAMAEESEDLYEIAQAVLDPATGYYTEEFSEQLEYTGSALLVMDRVTLERPWRGHGIGAALAAEAIHRLMLGARAVVCSPGVSDLSGTRLRDQGEWDRVVGKIAGGWELIGFRRFRDTLYFLSPAWPDVEEERTALRRKFLRIEAAWAAQSSSPP</sequence>
<protein>
    <submittedName>
        <fullName evidence="1">Uncharacterized protein</fullName>
    </submittedName>
</protein>